<name>A0ABN7X490_GIGMA</name>
<protein>
    <submittedName>
        <fullName evidence="1">17345_t:CDS:1</fullName>
    </submittedName>
</protein>
<dbReference type="Proteomes" id="UP000789901">
    <property type="component" value="Unassembled WGS sequence"/>
</dbReference>
<feature type="non-terminal residue" evidence="1">
    <location>
        <position position="1"/>
    </location>
</feature>
<evidence type="ECO:0000313" key="1">
    <source>
        <dbReference type="EMBL" id="CAG8847299.1"/>
    </source>
</evidence>
<comment type="caution">
    <text evidence="1">The sequence shown here is derived from an EMBL/GenBank/DDBJ whole genome shotgun (WGS) entry which is preliminary data.</text>
</comment>
<keyword evidence="2" id="KW-1185">Reference proteome</keyword>
<proteinExistence type="predicted"/>
<sequence>TYNPVERSMASLSEKLASITLPIDEYGMHLDSQKNVIDEELARCNF</sequence>
<gene>
    <name evidence="1" type="ORF">GMARGA_LOCUS38598</name>
</gene>
<dbReference type="EMBL" id="CAJVQB010087019">
    <property type="protein sequence ID" value="CAG8847299.1"/>
    <property type="molecule type" value="Genomic_DNA"/>
</dbReference>
<evidence type="ECO:0000313" key="2">
    <source>
        <dbReference type="Proteomes" id="UP000789901"/>
    </source>
</evidence>
<reference evidence="1 2" key="1">
    <citation type="submission" date="2021-06" db="EMBL/GenBank/DDBJ databases">
        <authorList>
            <person name="Kallberg Y."/>
            <person name="Tangrot J."/>
            <person name="Rosling A."/>
        </authorList>
    </citation>
    <scope>NUCLEOTIDE SEQUENCE [LARGE SCALE GENOMIC DNA]</scope>
    <source>
        <strain evidence="1 2">120-4 pot B 10/14</strain>
    </source>
</reference>
<organism evidence="1 2">
    <name type="scientific">Gigaspora margarita</name>
    <dbReference type="NCBI Taxonomy" id="4874"/>
    <lineage>
        <taxon>Eukaryota</taxon>
        <taxon>Fungi</taxon>
        <taxon>Fungi incertae sedis</taxon>
        <taxon>Mucoromycota</taxon>
        <taxon>Glomeromycotina</taxon>
        <taxon>Glomeromycetes</taxon>
        <taxon>Diversisporales</taxon>
        <taxon>Gigasporaceae</taxon>
        <taxon>Gigaspora</taxon>
    </lineage>
</organism>
<accession>A0ABN7X490</accession>